<evidence type="ECO:0000256" key="4">
    <source>
        <dbReference type="ARBA" id="ARBA00022679"/>
    </source>
</evidence>
<evidence type="ECO:0000256" key="8">
    <source>
        <dbReference type="ARBA" id="ARBA00023125"/>
    </source>
</evidence>
<dbReference type="PIRSF" id="PIRSF000804">
    <property type="entry name" value="DNA_pol_III_b"/>
    <property type="match status" value="1"/>
</dbReference>
<evidence type="ECO:0000313" key="13">
    <source>
        <dbReference type="EMBL" id="PJC30645.1"/>
    </source>
</evidence>
<dbReference type="InterPro" id="IPR022637">
    <property type="entry name" value="DNA_polIII_beta_cen"/>
</dbReference>
<dbReference type="InterPro" id="IPR022634">
    <property type="entry name" value="DNA_polIII_beta_N"/>
</dbReference>
<dbReference type="Gene3D" id="3.10.150.10">
    <property type="entry name" value="DNA Polymerase III, subunit A, domain 2"/>
    <property type="match status" value="1"/>
</dbReference>
<keyword evidence="5 9" id="KW-0548">Nucleotidyltransferase</keyword>
<reference evidence="14" key="1">
    <citation type="submission" date="2017-09" db="EMBL/GenBank/DDBJ databases">
        <title>Depth-based differentiation of microbial function through sediment-hosted aquifers and enrichment of novel symbionts in the deep terrestrial subsurface.</title>
        <authorList>
            <person name="Probst A.J."/>
            <person name="Ladd B."/>
            <person name="Jarett J.K."/>
            <person name="Geller-Mcgrath D.E."/>
            <person name="Sieber C.M.K."/>
            <person name="Emerson J.B."/>
            <person name="Anantharaman K."/>
            <person name="Thomas B.C."/>
            <person name="Malmstrom R."/>
            <person name="Stieglmeier M."/>
            <person name="Klingl A."/>
            <person name="Woyke T."/>
            <person name="Ryan C.M."/>
            <person name="Banfield J.F."/>
        </authorList>
    </citation>
    <scope>NUCLEOTIDE SEQUENCE [LARGE SCALE GENOMIC DNA]</scope>
</reference>
<comment type="similarity">
    <text evidence="2 9">Belongs to the beta sliding clamp family.</text>
</comment>
<comment type="function">
    <text evidence="9">Confers DNA tethering and processivity to DNA polymerases and other proteins. Acts as a clamp, forming a ring around DNA (a reaction catalyzed by the clamp-loading complex) which diffuses in an ATP-independent manner freely and bidirectionally along dsDNA. Initially characterized for its ability to contact the catalytic subunit of DNA polymerase III (Pol III), a complex, multichain enzyme responsible for most of the replicative synthesis in bacteria; Pol III exhibits 3'-5' exonuclease proofreading activity. The beta chain is required for initiation of replication as well as for processivity of DNA replication.</text>
</comment>
<dbReference type="InterPro" id="IPR001001">
    <property type="entry name" value="DNA_polIII_beta"/>
</dbReference>
<gene>
    <name evidence="13" type="primary">dnaN</name>
    <name evidence="13" type="ORF">CO051_05180</name>
</gene>
<dbReference type="NCBIfam" id="TIGR00663">
    <property type="entry name" value="dnan"/>
    <property type="match status" value="1"/>
</dbReference>
<dbReference type="GO" id="GO:0003677">
    <property type="term" value="F:DNA binding"/>
    <property type="evidence" value="ECO:0007669"/>
    <property type="project" value="UniProtKB-UniRule"/>
</dbReference>
<proteinExistence type="inferred from homology"/>
<dbReference type="PANTHER" id="PTHR30478:SF0">
    <property type="entry name" value="BETA SLIDING CLAMP"/>
    <property type="match status" value="1"/>
</dbReference>
<sequence length="365" mass="41781">MKLTIDKQIFSESMQTAYKFSSDKINTPAALQGIYILLDKDKLHMYTTDLNAYCHIEIPHKSPKKEEFFLEPKKLIEFLQALPTGEIEVETHGTTIQITQGKTKGNFPLIEAEDFPLPPKLKEKEQMIPGNFLTEKLSHLLFTASVDEARPVLTGINFVADESNLVLVTTDGFRLSVVKEKGPGVFSSMIIPSGFLREIQKQAKNLKEVGFIYSKEEQIVRFKMENCELYSRLIDGEFPPYERVVPEEKKTTVVLNREELLRNTKIISIFARDYSNVIVYDFSKKGLLLSPKKEANAENTATQDIQLEGEDVRVAFNFRYVLDFLNNISSEEIVIELLRSDTPTLFKPKGNSEFFHIIMPVRIQE</sequence>
<dbReference type="CDD" id="cd00140">
    <property type="entry name" value="beta_clamp"/>
    <property type="match status" value="1"/>
</dbReference>
<feature type="domain" description="DNA polymerase III beta sliding clamp central" evidence="11">
    <location>
        <begin position="128"/>
        <end position="239"/>
    </location>
</feature>
<dbReference type="GO" id="GO:0006271">
    <property type="term" value="P:DNA strand elongation involved in DNA replication"/>
    <property type="evidence" value="ECO:0007669"/>
    <property type="project" value="TreeGrafter"/>
</dbReference>
<keyword evidence="6 9" id="KW-0235">DNA replication</keyword>
<dbReference type="Gene3D" id="3.70.10.10">
    <property type="match status" value="1"/>
</dbReference>
<dbReference type="SUPFAM" id="SSF55979">
    <property type="entry name" value="DNA clamp"/>
    <property type="match status" value="3"/>
</dbReference>
<evidence type="ECO:0000259" key="10">
    <source>
        <dbReference type="Pfam" id="PF00712"/>
    </source>
</evidence>
<dbReference type="SMART" id="SM00480">
    <property type="entry name" value="POL3Bc"/>
    <property type="match status" value="1"/>
</dbReference>
<evidence type="ECO:0000256" key="9">
    <source>
        <dbReference type="PIRNR" id="PIRNR000804"/>
    </source>
</evidence>
<evidence type="ECO:0000256" key="1">
    <source>
        <dbReference type="ARBA" id="ARBA00004496"/>
    </source>
</evidence>
<name>A0A2M8EXE0_9BACT</name>
<dbReference type="Proteomes" id="UP000231383">
    <property type="component" value="Unassembled WGS sequence"/>
</dbReference>
<evidence type="ECO:0000313" key="14">
    <source>
        <dbReference type="Proteomes" id="UP000231383"/>
    </source>
</evidence>
<dbReference type="GO" id="GO:0008408">
    <property type="term" value="F:3'-5' exonuclease activity"/>
    <property type="evidence" value="ECO:0007669"/>
    <property type="project" value="InterPro"/>
</dbReference>
<comment type="subunit">
    <text evidence="9">Forms a ring-shaped head-to-tail homodimer around DNA.</text>
</comment>
<dbReference type="GO" id="GO:0009360">
    <property type="term" value="C:DNA polymerase III complex"/>
    <property type="evidence" value="ECO:0007669"/>
    <property type="project" value="InterPro"/>
</dbReference>
<evidence type="ECO:0000259" key="11">
    <source>
        <dbReference type="Pfam" id="PF02767"/>
    </source>
</evidence>
<dbReference type="InterPro" id="IPR022635">
    <property type="entry name" value="DNA_polIII_beta_C"/>
</dbReference>
<organism evidence="13 14">
    <name type="scientific">Candidatus Roizmanbacteria bacterium CG_4_9_14_0_2_um_filter_39_13</name>
    <dbReference type="NCBI Taxonomy" id="1974839"/>
    <lineage>
        <taxon>Bacteria</taxon>
        <taxon>Candidatus Roizmaniibacteriota</taxon>
    </lineage>
</organism>
<dbReference type="Pfam" id="PF02767">
    <property type="entry name" value="DNA_pol3_beta_2"/>
    <property type="match status" value="1"/>
</dbReference>
<keyword evidence="8" id="KW-0238">DNA-binding</keyword>
<comment type="subcellular location">
    <subcellularLocation>
        <location evidence="1 9">Cytoplasm</location>
    </subcellularLocation>
</comment>
<keyword evidence="7 9" id="KW-0239">DNA-directed DNA polymerase</keyword>
<dbReference type="AlphaFoldDB" id="A0A2M8EXE0"/>
<evidence type="ECO:0000256" key="5">
    <source>
        <dbReference type="ARBA" id="ARBA00022695"/>
    </source>
</evidence>
<evidence type="ECO:0000256" key="2">
    <source>
        <dbReference type="ARBA" id="ARBA00010752"/>
    </source>
</evidence>
<dbReference type="Pfam" id="PF02768">
    <property type="entry name" value="DNA_pol3_beta_3"/>
    <property type="match status" value="1"/>
</dbReference>
<accession>A0A2M8EXE0</accession>
<dbReference type="InterPro" id="IPR046938">
    <property type="entry name" value="DNA_clamp_sf"/>
</dbReference>
<comment type="caution">
    <text evidence="13">The sequence shown here is derived from an EMBL/GenBank/DDBJ whole genome shotgun (WGS) entry which is preliminary data.</text>
</comment>
<protein>
    <recommendedName>
        <fullName evidence="9">Beta sliding clamp</fullName>
    </recommendedName>
</protein>
<evidence type="ECO:0000256" key="3">
    <source>
        <dbReference type="ARBA" id="ARBA00022490"/>
    </source>
</evidence>
<keyword evidence="4 9" id="KW-0808">Transferase</keyword>
<dbReference type="Pfam" id="PF00712">
    <property type="entry name" value="DNA_pol3_beta"/>
    <property type="match status" value="1"/>
</dbReference>
<dbReference type="GO" id="GO:0005737">
    <property type="term" value="C:cytoplasm"/>
    <property type="evidence" value="ECO:0007669"/>
    <property type="project" value="UniProtKB-SubCell"/>
</dbReference>
<dbReference type="PANTHER" id="PTHR30478">
    <property type="entry name" value="DNA POLYMERASE III SUBUNIT BETA"/>
    <property type="match status" value="1"/>
</dbReference>
<evidence type="ECO:0000256" key="6">
    <source>
        <dbReference type="ARBA" id="ARBA00022705"/>
    </source>
</evidence>
<feature type="domain" description="DNA polymerase III beta sliding clamp N-terminal" evidence="10">
    <location>
        <begin position="1"/>
        <end position="117"/>
    </location>
</feature>
<evidence type="ECO:0000259" key="12">
    <source>
        <dbReference type="Pfam" id="PF02768"/>
    </source>
</evidence>
<keyword evidence="3 9" id="KW-0963">Cytoplasm</keyword>
<dbReference type="GO" id="GO:0003887">
    <property type="term" value="F:DNA-directed DNA polymerase activity"/>
    <property type="evidence" value="ECO:0007669"/>
    <property type="project" value="UniProtKB-UniRule"/>
</dbReference>
<dbReference type="EMBL" id="PFSC01000130">
    <property type="protein sequence ID" value="PJC30645.1"/>
    <property type="molecule type" value="Genomic_DNA"/>
</dbReference>
<evidence type="ECO:0000256" key="7">
    <source>
        <dbReference type="ARBA" id="ARBA00022932"/>
    </source>
</evidence>
<feature type="domain" description="DNA polymerase III beta sliding clamp C-terminal" evidence="12">
    <location>
        <begin position="243"/>
        <end position="362"/>
    </location>
</feature>